<name>A0A1J1ICI4_9DIPT</name>
<gene>
    <name evidence="1" type="ORF">CLUMA_CG010855</name>
</gene>
<protein>
    <submittedName>
        <fullName evidence="1">CLUMA_CG010855, isoform A</fullName>
    </submittedName>
</protein>
<evidence type="ECO:0000313" key="2">
    <source>
        <dbReference type="Proteomes" id="UP000183832"/>
    </source>
</evidence>
<dbReference type="EMBL" id="CVRI01000047">
    <property type="protein sequence ID" value="CRK97466.1"/>
    <property type="molecule type" value="Genomic_DNA"/>
</dbReference>
<dbReference type="Proteomes" id="UP000183832">
    <property type="component" value="Unassembled WGS sequence"/>
</dbReference>
<sequence>MTTLTCSAQDNLSRYIQSVLMLQIRDILWPIFEHAFKLKIKNLILFENHESVLFLIILTGSSL</sequence>
<reference evidence="1 2" key="1">
    <citation type="submission" date="2015-04" db="EMBL/GenBank/DDBJ databases">
        <authorList>
            <person name="Syromyatnikov M.Y."/>
            <person name="Popov V.N."/>
        </authorList>
    </citation>
    <scope>NUCLEOTIDE SEQUENCE [LARGE SCALE GENOMIC DNA]</scope>
</reference>
<organism evidence="1 2">
    <name type="scientific">Clunio marinus</name>
    <dbReference type="NCBI Taxonomy" id="568069"/>
    <lineage>
        <taxon>Eukaryota</taxon>
        <taxon>Metazoa</taxon>
        <taxon>Ecdysozoa</taxon>
        <taxon>Arthropoda</taxon>
        <taxon>Hexapoda</taxon>
        <taxon>Insecta</taxon>
        <taxon>Pterygota</taxon>
        <taxon>Neoptera</taxon>
        <taxon>Endopterygota</taxon>
        <taxon>Diptera</taxon>
        <taxon>Nematocera</taxon>
        <taxon>Chironomoidea</taxon>
        <taxon>Chironomidae</taxon>
        <taxon>Clunio</taxon>
    </lineage>
</organism>
<keyword evidence="2" id="KW-1185">Reference proteome</keyword>
<evidence type="ECO:0000313" key="1">
    <source>
        <dbReference type="EMBL" id="CRK97466.1"/>
    </source>
</evidence>
<dbReference type="AlphaFoldDB" id="A0A1J1ICI4"/>
<accession>A0A1J1ICI4</accession>
<proteinExistence type="predicted"/>